<dbReference type="Gene3D" id="1.10.10.10">
    <property type="entry name" value="Winged helix-like DNA-binding domain superfamily/Winged helix DNA-binding domain"/>
    <property type="match status" value="1"/>
</dbReference>
<dbReference type="PANTHER" id="PTHR44846:SF17">
    <property type="entry name" value="GNTR-FAMILY TRANSCRIPTIONAL REGULATOR"/>
    <property type="match status" value="1"/>
</dbReference>
<dbReference type="Proteomes" id="UP001183610">
    <property type="component" value="Unassembled WGS sequence"/>
</dbReference>
<keyword evidence="1" id="KW-0805">Transcription regulation</keyword>
<keyword evidence="2" id="KW-0238">DNA-binding</keyword>
<dbReference type="InterPro" id="IPR000524">
    <property type="entry name" value="Tscrpt_reg_HTH_GntR"/>
</dbReference>
<dbReference type="InterPro" id="IPR028978">
    <property type="entry name" value="Chorismate_lyase_/UTRA_dom_sf"/>
</dbReference>
<gene>
    <name evidence="5" type="ORF">RM698_12480</name>
</gene>
<keyword evidence="3" id="KW-0804">Transcription</keyword>
<evidence type="ECO:0000259" key="4">
    <source>
        <dbReference type="PROSITE" id="PS50949"/>
    </source>
</evidence>
<dbReference type="InterPro" id="IPR036388">
    <property type="entry name" value="WH-like_DNA-bd_sf"/>
</dbReference>
<name>A0ABU2R0N2_9ACTN</name>
<dbReference type="Pfam" id="PF00392">
    <property type="entry name" value="GntR"/>
    <property type="match status" value="1"/>
</dbReference>
<accession>A0ABU2R0N2</accession>
<dbReference type="SMART" id="SM00345">
    <property type="entry name" value="HTH_GNTR"/>
    <property type="match status" value="1"/>
</dbReference>
<dbReference type="PANTHER" id="PTHR44846">
    <property type="entry name" value="MANNOSYL-D-GLYCERATE TRANSPORT/METABOLISM SYSTEM REPRESSOR MNGR-RELATED"/>
    <property type="match status" value="1"/>
</dbReference>
<organism evidence="5 6">
    <name type="scientific">Streptomyces evansiae</name>
    <dbReference type="NCBI Taxonomy" id="3075535"/>
    <lineage>
        <taxon>Bacteria</taxon>
        <taxon>Bacillati</taxon>
        <taxon>Actinomycetota</taxon>
        <taxon>Actinomycetes</taxon>
        <taxon>Kitasatosporales</taxon>
        <taxon>Streptomycetaceae</taxon>
        <taxon>Streptomyces</taxon>
    </lineage>
</organism>
<evidence type="ECO:0000256" key="1">
    <source>
        <dbReference type="ARBA" id="ARBA00023015"/>
    </source>
</evidence>
<dbReference type="CDD" id="cd07377">
    <property type="entry name" value="WHTH_GntR"/>
    <property type="match status" value="1"/>
</dbReference>
<feature type="domain" description="HTH gntR-type" evidence="4">
    <location>
        <begin position="14"/>
        <end position="82"/>
    </location>
</feature>
<dbReference type="SUPFAM" id="SSF46785">
    <property type="entry name" value="Winged helix' DNA-binding domain"/>
    <property type="match status" value="1"/>
</dbReference>
<protein>
    <submittedName>
        <fullName evidence="5">GntR family transcriptional regulator</fullName>
    </submittedName>
</protein>
<evidence type="ECO:0000256" key="3">
    <source>
        <dbReference type="ARBA" id="ARBA00023163"/>
    </source>
</evidence>
<dbReference type="EMBL" id="JAVRET010000023">
    <property type="protein sequence ID" value="MDT0409863.1"/>
    <property type="molecule type" value="Genomic_DNA"/>
</dbReference>
<dbReference type="SUPFAM" id="SSF64288">
    <property type="entry name" value="Chorismate lyase-like"/>
    <property type="match status" value="1"/>
</dbReference>
<evidence type="ECO:0000256" key="2">
    <source>
        <dbReference type="ARBA" id="ARBA00023125"/>
    </source>
</evidence>
<evidence type="ECO:0000313" key="5">
    <source>
        <dbReference type="EMBL" id="MDT0409863.1"/>
    </source>
</evidence>
<dbReference type="Gene3D" id="3.40.1410.10">
    <property type="entry name" value="Chorismate lyase-like"/>
    <property type="match status" value="1"/>
</dbReference>
<dbReference type="InterPro" id="IPR050679">
    <property type="entry name" value="Bact_HTH_transcr_reg"/>
</dbReference>
<dbReference type="InterPro" id="IPR036390">
    <property type="entry name" value="WH_DNA-bd_sf"/>
</dbReference>
<dbReference type="RefSeq" id="WP_010265574.1">
    <property type="nucleotide sequence ID" value="NZ_JAVRET010000023.1"/>
</dbReference>
<proteinExistence type="predicted"/>
<keyword evidence="6" id="KW-1185">Reference proteome</keyword>
<sequence length="260" mass="28254">MPPRDHTGRGRAVPQKYLVIAARIAADIRQGRYQAGELLPSEAQMREMYDVGQSTVRRALAELRTMGLVRPHQGKGTVVLAGGGDLPSTPVDRSVRRSGRRWRMTDLPAAEPPTVSRTTLEGIPALLLGQPDHDAISVDRIVYHPDSGARMAHRVLIPMSTVADVPALQEQPDQDISHLLGLLSDAGLALSITEHVSTRIPYPDERAALHLSDAAPLLITHRLTTSDDRPLLVEEFTAPGDTCQLVYSIAASKGSARPRE</sequence>
<dbReference type="PROSITE" id="PS50949">
    <property type="entry name" value="HTH_GNTR"/>
    <property type="match status" value="1"/>
</dbReference>
<dbReference type="PRINTS" id="PR00035">
    <property type="entry name" value="HTHGNTR"/>
</dbReference>
<comment type="caution">
    <text evidence="5">The sequence shown here is derived from an EMBL/GenBank/DDBJ whole genome shotgun (WGS) entry which is preliminary data.</text>
</comment>
<evidence type="ECO:0000313" key="6">
    <source>
        <dbReference type="Proteomes" id="UP001183610"/>
    </source>
</evidence>
<reference evidence="6" key="1">
    <citation type="submission" date="2023-07" db="EMBL/GenBank/DDBJ databases">
        <title>30 novel species of actinomycetes from the DSMZ collection.</title>
        <authorList>
            <person name="Nouioui I."/>
        </authorList>
    </citation>
    <scope>NUCLEOTIDE SEQUENCE [LARGE SCALE GENOMIC DNA]</scope>
    <source>
        <strain evidence="6">DSM 41979</strain>
    </source>
</reference>